<dbReference type="EMBL" id="MU267930">
    <property type="protein sequence ID" value="KAH7907185.1"/>
    <property type="molecule type" value="Genomic_DNA"/>
</dbReference>
<protein>
    <submittedName>
        <fullName evidence="1">Uncharacterized protein</fullName>
    </submittedName>
</protein>
<gene>
    <name evidence="1" type="ORF">BJ138DRAFT_1160761</name>
</gene>
<dbReference type="Proteomes" id="UP000790377">
    <property type="component" value="Unassembled WGS sequence"/>
</dbReference>
<feature type="non-terminal residue" evidence="1">
    <location>
        <position position="139"/>
    </location>
</feature>
<keyword evidence="2" id="KW-1185">Reference proteome</keyword>
<sequence>MFHKGDIQFIALLFATAVFGMVDHCHTRKVKHGWEMSAYGDFDCGPPPVSMNYFNGDTLRDGEYSKCNLFFNGVQGNLQSFIFNAESRAYVLIIYTNSSCPLKKRDGLFIPGSRALNTTYDLDVKAFKGFRVWRNDEYN</sequence>
<proteinExistence type="predicted"/>
<accession>A0ACB8A1F8</accession>
<reference evidence="1" key="1">
    <citation type="journal article" date="2021" name="New Phytol.">
        <title>Evolutionary innovations through gain and loss of genes in the ectomycorrhizal Boletales.</title>
        <authorList>
            <person name="Wu G."/>
            <person name="Miyauchi S."/>
            <person name="Morin E."/>
            <person name="Kuo A."/>
            <person name="Drula E."/>
            <person name="Varga T."/>
            <person name="Kohler A."/>
            <person name="Feng B."/>
            <person name="Cao Y."/>
            <person name="Lipzen A."/>
            <person name="Daum C."/>
            <person name="Hundley H."/>
            <person name="Pangilinan J."/>
            <person name="Johnson J."/>
            <person name="Barry K."/>
            <person name="LaButti K."/>
            <person name="Ng V."/>
            <person name="Ahrendt S."/>
            <person name="Min B."/>
            <person name="Choi I.G."/>
            <person name="Park H."/>
            <person name="Plett J.M."/>
            <person name="Magnuson J."/>
            <person name="Spatafora J.W."/>
            <person name="Nagy L.G."/>
            <person name="Henrissat B."/>
            <person name="Grigoriev I.V."/>
            <person name="Yang Z.L."/>
            <person name="Xu J."/>
            <person name="Martin F.M."/>
        </authorList>
    </citation>
    <scope>NUCLEOTIDE SEQUENCE</scope>
    <source>
        <strain evidence="1">ATCC 28755</strain>
    </source>
</reference>
<organism evidence="1 2">
    <name type="scientific">Hygrophoropsis aurantiaca</name>
    <dbReference type="NCBI Taxonomy" id="72124"/>
    <lineage>
        <taxon>Eukaryota</taxon>
        <taxon>Fungi</taxon>
        <taxon>Dikarya</taxon>
        <taxon>Basidiomycota</taxon>
        <taxon>Agaricomycotina</taxon>
        <taxon>Agaricomycetes</taxon>
        <taxon>Agaricomycetidae</taxon>
        <taxon>Boletales</taxon>
        <taxon>Coniophorineae</taxon>
        <taxon>Hygrophoropsidaceae</taxon>
        <taxon>Hygrophoropsis</taxon>
    </lineage>
</organism>
<comment type="caution">
    <text evidence="1">The sequence shown here is derived from an EMBL/GenBank/DDBJ whole genome shotgun (WGS) entry which is preliminary data.</text>
</comment>
<name>A0ACB8A1F8_9AGAM</name>
<evidence type="ECO:0000313" key="2">
    <source>
        <dbReference type="Proteomes" id="UP000790377"/>
    </source>
</evidence>
<evidence type="ECO:0000313" key="1">
    <source>
        <dbReference type="EMBL" id="KAH7907185.1"/>
    </source>
</evidence>